<dbReference type="GO" id="GO:0009055">
    <property type="term" value="F:electron transfer activity"/>
    <property type="evidence" value="ECO:0007669"/>
    <property type="project" value="InterPro"/>
</dbReference>
<name>A0A3B0RSM5_9ZZZZ</name>
<dbReference type="EMBL" id="UOEH01000142">
    <property type="protein sequence ID" value="VAV94532.1"/>
    <property type="molecule type" value="Genomic_DNA"/>
</dbReference>
<reference evidence="1" key="1">
    <citation type="submission" date="2018-06" db="EMBL/GenBank/DDBJ databases">
        <authorList>
            <person name="Zhirakovskaya E."/>
        </authorList>
    </citation>
    <scope>NUCLEOTIDE SEQUENCE</scope>
</reference>
<dbReference type="InterPro" id="IPR036909">
    <property type="entry name" value="Cyt_c-like_dom_sf"/>
</dbReference>
<evidence type="ECO:0000313" key="1">
    <source>
        <dbReference type="EMBL" id="VAV94532.1"/>
    </source>
</evidence>
<gene>
    <name evidence="1" type="ORF">MNBD_ALPHA05-1258</name>
</gene>
<protein>
    <recommendedName>
        <fullName evidence="2">Cytochrome c domain-containing protein</fullName>
    </recommendedName>
</protein>
<dbReference type="SUPFAM" id="SSF46626">
    <property type="entry name" value="Cytochrome c"/>
    <property type="match status" value="1"/>
</dbReference>
<dbReference type="Gene3D" id="1.10.760.10">
    <property type="entry name" value="Cytochrome c-like domain"/>
    <property type="match status" value="1"/>
</dbReference>
<dbReference type="GO" id="GO:0020037">
    <property type="term" value="F:heme binding"/>
    <property type="evidence" value="ECO:0007669"/>
    <property type="project" value="InterPro"/>
</dbReference>
<evidence type="ECO:0008006" key="2">
    <source>
        <dbReference type="Google" id="ProtNLM"/>
    </source>
</evidence>
<accession>A0A3B0RSM5</accession>
<sequence>MGITRNIAVISVAIVVVFGITGKAYTQELITADLVNNPQKAALNWMVNCQGCHGADANGSPNGAPPMPGVIASFLLVGGGREYLARVPGVAISPIPDGELADLLNWMLLRFACDDLPADFKPYDAAEVSALRADVLITQAASERDRLLAMLSASEAKREVLVKDINDKTPPQNCGGARG</sequence>
<dbReference type="AlphaFoldDB" id="A0A3B0RSM5"/>
<proteinExistence type="predicted"/>
<organism evidence="1">
    <name type="scientific">hydrothermal vent metagenome</name>
    <dbReference type="NCBI Taxonomy" id="652676"/>
    <lineage>
        <taxon>unclassified sequences</taxon>
        <taxon>metagenomes</taxon>
        <taxon>ecological metagenomes</taxon>
    </lineage>
</organism>